<feature type="transmembrane region" description="Helical" evidence="1">
    <location>
        <begin position="81"/>
        <end position="100"/>
    </location>
</feature>
<keyword evidence="1" id="KW-0472">Membrane</keyword>
<feature type="transmembrane region" description="Helical" evidence="1">
    <location>
        <begin position="309"/>
        <end position="331"/>
    </location>
</feature>
<keyword evidence="1" id="KW-1133">Transmembrane helix</keyword>
<feature type="transmembrane region" description="Helical" evidence="1">
    <location>
        <begin position="199"/>
        <end position="215"/>
    </location>
</feature>
<dbReference type="EMBL" id="SZWF01000007">
    <property type="protein sequence ID" value="KAA9394254.1"/>
    <property type="molecule type" value="Genomic_DNA"/>
</dbReference>
<reference evidence="2 3" key="1">
    <citation type="submission" date="2019-05" db="EMBL/GenBank/DDBJ databases">
        <title>Kocuria coralli sp. nov., a novel actinobacterium isolated from coral reef seawater.</title>
        <authorList>
            <person name="Li J."/>
        </authorList>
    </citation>
    <scope>NUCLEOTIDE SEQUENCE [LARGE SCALE GENOMIC DNA]</scope>
    <source>
        <strain evidence="2 3">SCSIO 13007</strain>
    </source>
</reference>
<dbReference type="Proteomes" id="UP000325957">
    <property type="component" value="Unassembled WGS sequence"/>
</dbReference>
<evidence type="ECO:0008006" key="4">
    <source>
        <dbReference type="Google" id="ProtNLM"/>
    </source>
</evidence>
<feature type="transmembrane region" description="Helical" evidence="1">
    <location>
        <begin position="540"/>
        <end position="563"/>
    </location>
</feature>
<dbReference type="RefSeq" id="WP_158033625.1">
    <property type="nucleotide sequence ID" value="NZ_ML708616.1"/>
</dbReference>
<evidence type="ECO:0000256" key="1">
    <source>
        <dbReference type="SAM" id="Phobius"/>
    </source>
</evidence>
<evidence type="ECO:0000313" key="3">
    <source>
        <dbReference type="Proteomes" id="UP000325957"/>
    </source>
</evidence>
<protein>
    <recommendedName>
        <fullName evidence="4">Polyketide antibiotic transporter</fullName>
    </recommendedName>
</protein>
<evidence type="ECO:0000313" key="2">
    <source>
        <dbReference type="EMBL" id="KAA9394254.1"/>
    </source>
</evidence>
<accession>A0A5J5KX81</accession>
<feature type="transmembrane region" description="Helical" evidence="1">
    <location>
        <begin position="500"/>
        <end position="520"/>
    </location>
</feature>
<proteinExistence type="predicted"/>
<feature type="transmembrane region" description="Helical" evidence="1">
    <location>
        <begin position="164"/>
        <end position="187"/>
    </location>
</feature>
<feature type="transmembrane region" description="Helical" evidence="1">
    <location>
        <begin position="121"/>
        <end position="152"/>
    </location>
</feature>
<feature type="transmembrane region" description="Helical" evidence="1">
    <location>
        <begin position="426"/>
        <end position="451"/>
    </location>
</feature>
<keyword evidence="3" id="KW-1185">Reference proteome</keyword>
<name>A0A5J5KX81_9MICC</name>
<dbReference type="AlphaFoldDB" id="A0A5J5KX81"/>
<feature type="transmembrane region" description="Helical" evidence="1">
    <location>
        <begin position="384"/>
        <end position="405"/>
    </location>
</feature>
<feature type="transmembrane region" description="Helical" evidence="1">
    <location>
        <begin position="471"/>
        <end position="493"/>
    </location>
</feature>
<feature type="transmembrane region" description="Helical" evidence="1">
    <location>
        <begin position="252"/>
        <end position="272"/>
    </location>
</feature>
<keyword evidence="1" id="KW-0812">Transmembrane</keyword>
<gene>
    <name evidence="2" type="ORF">FCK90_07160</name>
</gene>
<dbReference type="OrthoDB" id="2014935at2"/>
<organism evidence="2 3">
    <name type="scientific">Kocuria coralli</name>
    <dbReference type="NCBI Taxonomy" id="1461025"/>
    <lineage>
        <taxon>Bacteria</taxon>
        <taxon>Bacillati</taxon>
        <taxon>Actinomycetota</taxon>
        <taxon>Actinomycetes</taxon>
        <taxon>Micrococcales</taxon>
        <taxon>Micrococcaceae</taxon>
        <taxon>Kocuria</taxon>
    </lineage>
</organism>
<comment type="caution">
    <text evidence="2">The sequence shown here is derived from an EMBL/GenBank/DDBJ whole genome shotgun (WGS) entry which is preliminary data.</text>
</comment>
<sequence>MTGLWPATRLMFRRHRVALIAWALSLLLLVAITVPSYQQTYPGLSERAPLVAQMQNTDGTRLLYGILHDPGTLGQLFTWEVGAYVVVLTCVMALLLAVSTTRGEEDAGTLELVRASGVKPMAPLVAAMILVFTACLLVGGGSSAVLIVQMLWAEDLAADELTLVGAVGFGALTTLAGFTVGLVAMVLAQLRGEARGARSWAFIFVGVTFLMRVMADEAISNSDWPQWLKALNWFSPFGWKEVVSPYTHDRTWALAVFAGACLALIACVAALYTRREYSESILPDRSTSTRGMRVRSVESWSWAAGRSHVAGWAVAVLLIAALFGSMTGGLVQTLRESEPTRQLLEQMSASSAASGAPGVDAGDLAAAADTLAPENLLAQFYEFLGLYVAILVAVFAISAVLRWRGEEKAGYLDLELTAGTKRWRSLLARCTLSAVCSVVLLAASAALMGWLGEMQMAGEVGAGEAFRQSMTATFGQVPAVLAGVGVVAVLIAVVPRWSGAIWAVVAVAASIQTFGGLVNPPQWVLDLSLYAWAPALGDDWPWAQMILLTAIGVLGVVGAAASVGRRDVTTG</sequence>